<feature type="domain" description="Alkyl hydroperoxide reductase subunit C/ Thiol specific antioxidant" evidence="1">
    <location>
        <begin position="2"/>
        <end position="72"/>
    </location>
</feature>
<dbReference type="AlphaFoldDB" id="A0A532V5C5"/>
<gene>
    <name evidence="2" type="ORF">CEE37_01605</name>
</gene>
<sequence length="90" mass="10109">MDAFRRLDAEVLGVNSGSLESHKNFSDRNEFVVPLLSDEGGDVTGAYKARHPKSGGTIRTVYIVDREGIIRYAKRGKPPHEELLEVLRDR</sequence>
<dbReference type="GO" id="GO:0016209">
    <property type="term" value="F:antioxidant activity"/>
    <property type="evidence" value="ECO:0007669"/>
    <property type="project" value="InterPro"/>
</dbReference>
<accession>A0A532V5C5</accession>
<dbReference type="EMBL" id="NJBN01000001">
    <property type="protein sequence ID" value="TKJ42404.1"/>
    <property type="molecule type" value="Genomic_DNA"/>
</dbReference>
<dbReference type="GO" id="GO:0016491">
    <property type="term" value="F:oxidoreductase activity"/>
    <property type="evidence" value="ECO:0007669"/>
    <property type="project" value="InterPro"/>
</dbReference>
<comment type="caution">
    <text evidence="2">The sequence shown here is derived from an EMBL/GenBank/DDBJ whole genome shotgun (WGS) entry which is preliminary data.</text>
</comment>
<dbReference type="Pfam" id="PF00578">
    <property type="entry name" value="AhpC-TSA"/>
    <property type="match status" value="1"/>
</dbReference>
<dbReference type="InterPro" id="IPR000866">
    <property type="entry name" value="AhpC/TSA"/>
</dbReference>
<proteinExistence type="predicted"/>
<reference evidence="2 3" key="1">
    <citation type="submission" date="2017-06" db="EMBL/GenBank/DDBJ databases">
        <title>Novel microbial phyla capable of carbon fixation and sulfur reduction in deep-sea sediments.</title>
        <authorList>
            <person name="Huang J."/>
            <person name="Baker B."/>
            <person name="Wang Y."/>
        </authorList>
    </citation>
    <scope>NUCLEOTIDE SEQUENCE [LARGE SCALE GENOMIC DNA]</scope>
    <source>
        <strain evidence="2">B3_LCP</strain>
    </source>
</reference>
<protein>
    <recommendedName>
        <fullName evidence="1">Alkyl hydroperoxide reductase subunit C/ Thiol specific antioxidant domain-containing protein</fullName>
    </recommendedName>
</protein>
<dbReference type="InterPro" id="IPR036249">
    <property type="entry name" value="Thioredoxin-like_sf"/>
</dbReference>
<evidence type="ECO:0000313" key="3">
    <source>
        <dbReference type="Proteomes" id="UP000319619"/>
    </source>
</evidence>
<name>A0A532V5C5_UNCL8</name>
<dbReference type="Gene3D" id="3.40.30.10">
    <property type="entry name" value="Glutaredoxin"/>
    <property type="match status" value="1"/>
</dbReference>
<dbReference type="Proteomes" id="UP000319619">
    <property type="component" value="Unassembled WGS sequence"/>
</dbReference>
<evidence type="ECO:0000313" key="2">
    <source>
        <dbReference type="EMBL" id="TKJ42404.1"/>
    </source>
</evidence>
<dbReference type="SUPFAM" id="SSF52833">
    <property type="entry name" value="Thioredoxin-like"/>
    <property type="match status" value="1"/>
</dbReference>
<organism evidence="2 3">
    <name type="scientific">candidate division LCP-89 bacterium B3_LCP</name>
    <dbReference type="NCBI Taxonomy" id="2012998"/>
    <lineage>
        <taxon>Bacteria</taxon>
        <taxon>Pseudomonadati</taxon>
        <taxon>Bacteria division LCP-89</taxon>
    </lineage>
</organism>
<evidence type="ECO:0000259" key="1">
    <source>
        <dbReference type="Pfam" id="PF00578"/>
    </source>
</evidence>